<name>A0A2A2TCQ3_9CYAN</name>
<dbReference type="AlphaFoldDB" id="A0A2A2TCQ3"/>
<sequence>MRSDVSVINYGVHINKILELYPNPQEPHPNPPLAKGRELVQHGASQPTIVNTKPARGYKPLSNSESPLKEE</sequence>
<evidence type="ECO:0000313" key="2">
    <source>
        <dbReference type="EMBL" id="PAX51530.1"/>
    </source>
</evidence>
<gene>
    <name evidence="2" type="ORF">CK510_24320</name>
</gene>
<organism evidence="2 3">
    <name type="scientific">Brunnivagina elsteri CCALA 953</name>
    <dbReference type="NCBI Taxonomy" id="987040"/>
    <lineage>
        <taxon>Bacteria</taxon>
        <taxon>Bacillati</taxon>
        <taxon>Cyanobacteriota</taxon>
        <taxon>Cyanophyceae</taxon>
        <taxon>Nostocales</taxon>
        <taxon>Calotrichaceae</taxon>
        <taxon>Brunnivagina</taxon>
    </lineage>
</organism>
<comment type="caution">
    <text evidence="2">The sequence shown here is derived from an EMBL/GenBank/DDBJ whole genome shotgun (WGS) entry which is preliminary data.</text>
</comment>
<dbReference type="RefSeq" id="WP_095724126.1">
    <property type="nucleotide sequence ID" value="NZ_NTFS01000378.1"/>
</dbReference>
<dbReference type="EMBL" id="NTFS01000378">
    <property type="protein sequence ID" value="PAX51530.1"/>
    <property type="molecule type" value="Genomic_DNA"/>
</dbReference>
<reference evidence="2 3" key="1">
    <citation type="submission" date="2017-08" db="EMBL/GenBank/DDBJ databases">
        <title>Draft genome sequence of filamentous cyanobacterium Calothrix elsteri CCALA 953.</title>
        <authorList>
            <person name="Gagunashvili A.N."/>
            <person name="Elster J."/>
            <person name="Andresson O.S."/>
        </authorList>
    </citation>
    <scope>NUCLEOTIDE SEQUENCE [LARGE SCALE GENOMIC DNA]</scope>
    <source>
        <strain evidence="2 3">CCALA 953</strain>
    </source>
</reference>
<feature type="region of interest" description="Disordered" evidence="1">
    <location>
        <begin position="21"/>
        <end position="71"/>
    </location>
</feature>
<keyword evidence="3" id="KW-1185">Reference proteome</keyword>
<evidence type="ECO:0000313" key="3">
    <source>
        <dbReference type="Proteomes" id="UP000218238"/>
    </source>
</evidence>
<accession>A0A2A2TCQ3</accession>
<proteinExistence type="predicted"/>
<feature type="compositionally biased region" description="Polar residues" evidence="1">
    <location>
        <begin position="61"/>
        <end position="71"/>
    </location>
</feature>
<protein>
    <submittedName>
        <fullName evidence="2">Uncharacterized protein</fullName>
    </submittedName>
</protein>
<dbReference type="Proteomes" id="UP000218238">
    <property type="component" value="Unassembled WGS sequence"/>
</dbReference>
<evidence type="ECO:0000256" key="1">
    <source>
        <dbReference type="SAM" id="MobiDB-lite"/>
    </source>
</evidence>